<accession>A0A6I9SFB4</accession>
<dbReference type="KEGG" id="egu:105060158"/>
<dbReference type="SUPFAM" id="SSF57667">
    <property type="entry name" value="beta-beta-alpha zinc fingers"/>
    <property type="match status" value="2"/>
</dbReference>
<evidence type="ECO:0000259" key="2">
    <source>
        <dbReference type="PROSITE" id="PS00028"/>
    </source>
</evidence>
<sequence length="466" mass="51934">MEPSLPSHSSKSFPFPLPSSSRARAFPALSDTEPFFSFSSLPNPNPIRRSFSDVSASAPVDYGYRAAEDRDPLLFFSSSSASTTTNSYFTEQALRAGYIDVGGDIRRGDFTQPITSREALQRELEKERIREELIARDIARRRILEEEVRRELELERAMATRRLQLEDYSSVPEAMAQHPEAGLEHGMQFGPAARIADRFGAPRVPTYPEDRVHEWSSPPPHHPEPVMGRKLPLPQQQPEVSPFRKLHSLHDIPSVMHGIRLAFLLQITPAKPNLSGMKRKSVAVTGGHEHPRPPKKEWSCALCQVSATSKQGLDEHLEGKKHKANLETLVEGKKPKATEAQLHAKKIIKTKKAVGSTSVTKVTGKSLPTEGASTNGPVKNQREDKKQQTVQQKRYCCDLCKVKCNSEVMLASHLRGKKHIAQLEGSKKDGKPVMPASAGKKVKANQRAKREEPENTEFAEVAKLFD</sequence>
<dbReference type="InterPro" id="IPR013087">
    <property type="entry name" value="Znf_C2H2_type"/>
</dbReference>
<feature type="region of interest" description="Disordered" evidence="1">
    <location>
        <begin position="423"/>
        <end position="466"/>
    </location>
</feature>
<feature type="region of interest" description="Disordered" evidence="1">
    <location>
        <begin position="1"/>
        <end position="20"/>
    </location>
</feature>
<protein>
    <submittedName>
        <fullName evidence="4">Uncharacterized protein LOC105060158 isoform X1</fullName>
    </submittedName>
</protein>
<gene>
    <name evidence="4" type="primary">LOC105060158</name>
</gene>
<dbReference type="RefSeq" id="XP_010942068.1">
    <property type="nucleotide sequence ID" value="XM_010943766.2"/>
</dbReference>
<dbReference type="SMART" id="SM00355">
    <property type="entry name" value="ZnF_C2H2"/>
    <property type="match status" value="2"/>
</dbReference>
<dbReference type="Gene3D" id="3.30.160.60">
    <property type="entry name" value="Classic Zinc Finger"/>
    <property type="match status" value="2"/>
</dbReference>
<name>A0A6I9SFB4_ELAGV</name>
<evidence type="ECO:0000256" key="1">
    <source>
        <dbReference type="SAM" id="MobiDB-lite"/>
    </source>
</evidence>
<dbReference type="Pfam" id="PF12874">
    <property type="entry name" value="zf-met"/>
    <property type="match status" value="2"/>
</dbReference>
<dbReference type="GO" id="GO:0003676">
    <property type="term" value="F:nucleic acid binding"/>
    <property type="evidence" value="ECO:0007669"/>
    <property type="project" value="InterPro"/>
</dbReference>
<dbReference type="GO" id="GO:0008270">
    <property type="term" value="F:zinc ion binding"/>
    <property type="evidence" value="ECO:0007669"/>
    <property type="project" value="InterPro"/>
</dbReference>
<dbReference type="SMART" id="SM00451">
    <property type="entry name" value="ZnF_U1"/>
    <property type="match status" value="2"/>
</dbReference>
<keyword evidence="3" id="KW-1185">Reference proteome</keyword>
<dbReference type="Proteomes" id="UP000504607">
    <property type="component" value="Unplaced"/>
</dbReference>
<dbReference type="PANTHER" id="PTHR47487:SF8">
    <property type="entry name" value="OS08G0270900 PROTEIN"/>
    <property type="match status" value="1"/>
</dbReference>
<evidence type="ECO:0000313" key="4">
    <source>
        <dbReference type="RefSeq" id="XP_010942068.1"/>
    </source>
</evidence>
<organism evidence="3 4">
    <name type="scientific">Elaeis guineensis var. tenera</name>
    <name type="common">Oil palm</name>
    <dbReference type="NCBI Taxonomy" id="51953"/>
    <lineage>
        <taxon>Eukaryota</taxon>
        <taxon>Viridiplantae</taxon>
        <taxon>Streptophyta</taxon>
        <taxon>Embryophyta</taxon>
        <taxon>Tracheophyta</taxon>
        <taxon>Spermatophyta</taxon>
        <taxon>Magnoliopsida</taxon>
        <taxon>Liliopsida</taxon>
        <taxon>Arecaceae</taxon>
        <taxon>Arecoideae</taxon>
        <taxon>Cocoseae</taxon>
        <taxon>Elaeidinae</taxon>
        <taxon>Elaeis</taxon>
    </lineage>
</organism>
<feature type="region of interest" description="Disordered" evidence="1">
    <location>
        <begin position="359"/>
        <end position="387"/>
    </location>
</feature>
<dbReference type="InParanoid" id="A0A6I9SFB4"/>
<dbReference type="GeneID" id="105060158"/>
<dbReference type="InterPro" id="IPR036236">
    <property type="entry name" value="Znf_C2H2_sf"/>
</dbReference>
<dbReference type="AlphaFoldDB" id="A0A6I9SFB4"/>
<proteinExistence type="predicted"/>
<dbReference type="OrthoDB" id="768076at2759"/>
<feature type="domain" description="C2H2-type" evidence="2">
    <location>
        <begin position="396"/>
        <end position="419"/>
    </location>
</feature>
<reference evidence="4" key="1">
    <citation type="submission" date="2025-08" db="UniProtKB">
        <authorList>
            <consortium name="RefSeq"/>
        </authorList>
    </citation>
    <scope>IDENTIFICATION</scope>
</reference>
<dbReference type="InterPro" id="IPR003604">
    <property type="entry name" value="Matrin/U1-like-C_Znf_C2H2"/>
</dbReference>
<evidence type="ECO:0000313" key="3">
    <source>
        <dbReference type="Proteomes" id="UP000504607"/>
    </source>
</evidence>
<dbReference type="FunCoup" id="A0A6I9SFB4">
    <property type="interactions" value="1079"/>
</dbReference>
<dbReference type="PANTHER" id="PTHR47487">
    <property type="entry name" value="OS06G0651300 PROTEIN-RELATED"/>
    <property type="match status" value="1"/>
</dbReference>
<dbReference type="PROSITE" id="PS00028">
    <property type="entry name" value="ZINC_FINGER_C2H2_1"/>
    <property type="match status" value="1"/>
</dbReference>